<gene>
    <name evidence="1" type="ORF">FB45DRAFT_1038156</name>
</gene>
<sequence>MSFADFPLDVVLELTKDLDLPDLLSLCAEVLSSPYFWISALTRMDRINRIPLPCAPGTDLTGLPLETLREMAVHACKLHRRWSSASPRPASVHAFDMDDDVVGDRVLYLFPIEGNTWSSPYQFHGSRAGTPTLDNVSGSGIVKTAPATRVCIQLTPLHVRESALMPLSSSSTRLKFTIVAMDHQTPSTVNVSPIFSKTWKLPPAGRSTSSVIVNAHTIGVVMSRGDPIPDSSRSLVFCRIRDGLLRQFPLPIESSTNSLDGLAVDDDFIIVGPSFTSIGPARP</sequence>
<comment type="caution">
    <text evidence="1">The sequence shown here is derived from an EMBL/GenBank/DDBJ whole genome shotgun (WGS) entry which is preliminary data.</text>
</comment>
<name>A0AAD7B434_9AGAR</name>
<organism evidence="1 2">
    <name type="scientific">Roridomyces roridus</name>
    <dbReference type="NCBI Taxonomy" id="1738132"/>
    <lineage>
        <taxon>Eukaryota</taxon>
        <taxon>Fungi</taxon>
        <taxon>Dikarya</taxon>
        <taxon>Basidiomycota</taxon>
        <taxon>Agaricomycotina</taxon>
        <taxon>Agaricomycetes</taxon>
        <taxon>Agaricomycetidae</taxon>
        <taxon>Agaricales</taxon>
        <taxon>Marasmiineae</taxon>
        <taxon>Mycenaceae</taxon>
        <taxon>Roridomyces</taxon>
    </lineage>
</organism>
<reference evidence="1" key="1">
    <citation type="submission" date="2023-03" db="EMBL/GenBank/DDBJ databases">
        <title>Massive genome expansion in bonnet fungi (Mycena s.s.) driven by repeated elements and novel gene families across ecological guilds.</title>
        <authorList>
            <consortium name="Lawrence Berkeley National Laboratory"/>
            <person name="Harder C.B."/>
            <person name="Miyauchi S."/>
            <person name="Viragh M."/>
            <person name="Kuo A."/>
            <person name="Thoen E."/>
            <person name="Andreopoulos B."/>
            <person name="Lu D."/>
            <person name="Skrede I."/>
            <person name="Drula E."/>
            <person name="Henrissat B."/>
            <person name="Morin E."/>
            <person name="Kohler A."/>
            <person name="Barry K."/>
            <person name="LaButti K."/>
            <person name="Morin E."/>
            <person name="Salamov A."/>
            <person name="Lipzen A."/>
            <person name="Mereny Z."/>
            <person name="Hegedus B."/>
            <person name="Baldrian P."/>
            <person name="Stursova M."/>
            <person name="Weitz H."/>
            <person name="Taylor A."/>
            <person name="Grigoriev I.V."/>
            <person name="Nagy L.G."/>
            <person name="Martin F."/>
            <person name="Kauserud H."/>
        </authorList>
    </citation>
    <scope>NUCLEOTIDE SEQUENCE</scope>
    <source>
        <strain evidence="1">9284</strain>
    </source>
</reference>
<dbReference type="EMBL" id="JARKIF010000036">
    <property type="protein sequence ID" value="KAJ7610110.1"/>
    <property type="molecule type" value="Genomic_DNA"/>
</dbReference>
<keyword evidence="2" id="KW-1185">Reference proteome</keyword>
<dbReference type="AlphaFoldDB" id="A0AAD7B434"/>
<evidence type="ECO:0000313" key="2">
    <source>
        <dbReference type="Proteomes" id="UP001221142"/>
    </source>
</evidence>
<evidence type="ECO:0008006" key="3">
    <source>
        <dbReference type="Google" id="ProtNLM"/>
    </source>
</evidence>
<protein>
    <recommendedName>
        <fullName evidence="3">F-box domain-containing protein</fullName>
    </recommendedName>
</protein>
<accession>A0AAD7B434</accession>
<proteinExistence type="predicted"/>
<evidence type="ECO:0000313" key="1">
    <source>
        <dbReference type="EMBL" id="KAJ7610110.1"/>
    </source>
</evidence>
<dbReference type="Proteomes" id="UP001221142">
    <property type="component" value="Unassembled WGS sequence"/>
</dbReference>